<evidence type="ECO:0000256" key="2">
    <source>
        <dbReference type="ARBA" id="ARBA00004726"/>
    </source>
</evidence>
<proteinExistence type="inferred from homology"/>
<organism evidence="17 18">
    <name type="scientific">Phytohabitans flavus</name>
    <dbReference type="NCBI Taxonomy" id="1076124"/>
    <lineage>
        <taxon>Bacteria</taxon>
        <taxon>Bacillati</taxon>
        <taxon>Actinomycetota</taxon>
        <taxon>Actinomycetes</taxon>
        <taxon>Micromonosporales</taxon>
        <taxon>Micromonosporaceae</taxon>
    </lineage>
</organism>
<dbReference type="InterPro" id="IPR023465">
    <property type="entry name" value="Riboflavin_kinase_dom_sf"/>
</dbReference>
<keyword evidence="11 15" id="KW-0067">ATP-binding</keyword>
<dbReference type="UniPathway" id="UPA00277">
    <property type="reaction ID" value="UER00407"/>
</dbReference>
<evidence type="ECO:0000256" key="5">
    <source>
        <dbReference type="ARBA" id="ARBA00022643"/>
    </source>
</evidence>
<dbReference type="Gene3D" id="2.40.30.30">
    <property type="entry name" value="Riboflavin kinase-like"/>
    <property type="match status" value="1"/>
</dbReference>
<dbReference type="SUPFAM" id="SSF82114">
    <property type="entry name" value="Riboflavin kinase-like"/>
    <property type="match status" value="1"/>
</dbReference>
<dbReference type="PANTHER" id="PTHR22749">
    <property type="entry name" value="RIBOFLAVIN KINASE/FMN ADENYLYLTRANSFERASE"/>
    <property type="match status" value="1"/>
</dbReference>
<dbReference type="GO" id="GO:0005524">
    <property type="term" value="F:ATP binding"/>
    <property type="evidence" value="ECO:0007669"/>
    <property type="project" value="UniProtKB-UniRule"/>
</dbReference>
<dbReference type="PIRSF" id="PIRSF004491">
    <property type="entry name" value="FAD_Synth"/>
    <property type="match status" value="1"/>
</dbReference>
<dbReference type="GO" id="GO:0009398">
    <property type="term" value="P:FMN biosynthetic process"/>
    <property type="evidence" value="ECO:0007669"/>
    <property type="project" value="UniProtKB-UniRule"/>
</dbReference>
<dbReference type="PANTHER" id="PTHR22749:SF6">
    <property type="entry name" value="RIBOFLAVIN KINASE"/>
    <property type="match status" value="1"/>
</dbReference>
<evidence type="ECO:0000256" key="6">
    <source>
        <dbReference type="ARBA" id="ARBA00022679"/>
    </source>
</evidence>
<dbReference type="GO" id="GO:0008531">
    <property type="term" value="F:riboflavin kinase activity"/>
    <property type="evidence" value="ECO:0007669"/>
    <property type="project" value="UniProtKB-UniRule"/>
</dbReference>
<feature type="domain" description="Riboflavin kinase" evidence="16">
    <location>
        <begin position="183"/>
        <end position="307"/>
    </location>
</feature>
<evidence type="ECO:0000256" key="13">
    <source>
        <dbReference type="ARBA" id="ARBA00047880"/>
    </source>
</evidence>
<keyword evidence="7 15" id="KW-0548">Nucleotidyltransferase</keyword>
<evidence type="ECO:0000256" key="11">
    <source>
        <dbReference type="ARBA" id="ARBA00022840"/>
    </source>
</evidence>
<evidence type="ECO:0000256" key="7">
    <source>
        <dbReference type="ARBA" id="ARBA00022695"/>
    </source>
</evidence>
<sequence>MQRWRGYEAVPSGFGRSVVTIGVFDGVHRGHQATIGHAVQRAREAGLQSVVVTFDPHPSEVVRPGTHPAVLSEPRRKAELIADLGVDVLCVVPFNLEFSRLSPDAFVHDVLVEHLHAAVVVVGANFRFGHKAAGDVPLLRELGRRWGFAVEDSPLVSSVDTVFSSTYIRACVAAGDVSAAAEALGRPHRIEGVIVRGDQRGRQLGFPTANFLTGTHTSVPADGVYAGWVIRGGERLPAAASVGTNPTFSGEERRVEAHILDFDGDLYGERLGLEFVAGLRGQVKYDGIEPLIAQIKEDVAQTRTLLSK</sequence>
<evidence type="ECO:0000256" key="10">
    <source>
        <dbReference type="ARBA" id="ARBA00022827"/>
    </source>
</evidence>
<protein>
    <recommendedName>
        <fullName evidence="15">Riboflavin biosynthesis protein</fullName>
    </recommendedName>
    <domain>
        <recommendedName>
            <fullName evidence="15">Riboflavin kinase</fullName>
            <ecNumber evidence="15">2.7.1.26</ecNumber>
        </recommendedName>
        <alternativeName>
            <fullName evidence="15">Flavokinase</fullName>
        </alternativeName>
    </domain>
    <domain>
        <recommendedName>
            <fullName evidence="15">FMN adenylyltransferase</fullName>
            <ecNumber evidence="15">2.7.7.2</ecNumber>
        </recommendedName>
        <alternativeName>
            <fullName evidence="15">FAD pyrophosphorylase</fullName>
        </alternativeName>
        <alternativeName>
            <fullName evidence="15">FAD synthase</fullName>
        </alternativeName>
    </domain>
</protein>
<dbReference type="Gene3D" id="3.40.50.620">
    <property type="entry name" value="HUPs"/>
    <property type="match status" value="1"/>
</dbReference>
<dbReference type="InterPro" id="IPR014729">
    <property type="entry name" value="Rossmann-like_a/b/a_fold"/>
</dbReference>
<keyword evidence="8 15" id="KW-0547">Nucleotide-binding</keyword>
<keyword evidence="5 15" id="KW-0288">FMN</keyword>
<comment type="catalytic activity">
    <reaction evidence="14 15">
        <text>FMN + ATP + H(+) = FAD + diphosphate</text>
        <dbReference type="Rhea" id="RHEA:17237"/>
        <dbReference type="ChEBI" id="CHEBI:15378"/>
        <dbReference type="ChEBI" id="CHEBI:30616"/>
        <dbReference type="ChEBI" id="CHEBI:33019"/>
        <dbReference type="ChEBI" id="CHEBI:57692"/>
        <dbReference type="ChEBI" id="CHEBI:58210"/>
        <dbReference type="EC" id="2.7.7.2"/>
    </reaction>
</comment>
<dbReference type="EC" id="2.7.7.2" evidence="15"/>
<dbReference type="InterPro" id="IPR023468">
    <property type="entry name" value="Riboflavin_kinase"/>
</dbReference>
<dbReference type="UniPathway" id="UPA00276">
    <property type="reaction ID" value="UER00406"/>
</dbReference>
<keyword evidence="9 15" id="KW-0418">Kinase</keyword>
<name>A0A6F8Y8K2_9ACTN</name>
<gene>
    <name evidence="17" type="ORF">Pflav_087280</name>
</gene>
<dbReference type="InterPro" id="IPR002606">
    <property type="entry name" value="Riboflavin_kinase_bac"/>
</dbReference>
<dbReference type="KEGG" id="pfla:Pflav_087280"/>
<dbReference type="EMBL" id="AP022870">
    <property type="protein sequence ID" value="BCB82318.1"/>
    <property type="molecule type" value="Genomic_DNA"/>
</dbReference>
<evidence type="ECO:0000256" key="9">
    <source>
        <dbReference type="ARBA" id="ARBA00022777"/>
    </source>
</evidence>
<evidence type="ECO:0000313" key="17">
    <source>
        <dbReference type="EMBL" id="BCB82318.1"/>
    </source>
</evidence>
<dbReference type="CDD" id="cd02064">
    <property type="entry name" value="FAD_synthetase_N"/>
    <property type="match status" value="1"/>
</dbReference>
<comment type="function">
    <text evidence="1">Catalyzes the phosphorylation of riboflavin to FMN followed by the adenylation of FMN to FAD.</text>
</comment>
<keyword evidence="10 15" id="KW-0274">FAD</keyword>
<dbReference type="FunFam" id="2.40.30.30:FF:000003">
    <property type="entry name" value="Riboflavin biosynthesis protein"/>
    <property type="match status" value="1"/>
</dbReference>
<dbReference type="GO" id="GO:0003919">
    <property type="term" value="F:FMN adenylyltransferase activity"/>
    <property type="evidence" value="ECO:0007669"/>
    <property type="project" value="UniProtKB-UniRule"/>
</dbReference>
<evidence type="ECO:0000256" key="1">
    <source>
        <dbReference type="ARBA" id="ARBA00002121"/>
    </source>
</evidence>
<dbReference type="InterPro" id="IPR015864">
    <property type="entry name" value="FAD_synthase"/>
</dbReference>
<evidence type="ECO:0000256" key="8">
    <source>
        <dbReference type="ARBA" id="ARBA00022741"/>
    </source>
</evidence>
<evidence type="ECO:0000256" key="4">
    <source>
        <dbReference type="ARBA" id="ARBA00022630"/>
    </source>
</evidence>
<comment type="pathway">
    <text evidence="3 15">Cofactor biosynthesis; FMN biosynthesis; FMN from riboflavin (ATP route): step 1/1.</text>
</comment>
<reference evidence="17 18" key="2">
    <citation type="submission" date="2020-03" db="EMBL/GenBank/DDBJ databases">
        <authorList>
            <person name="Ichikawa N."/>
            <person name="Kimura A."/>
            <person name="Kitahashi Y."/>
            <person name="Uohara A."/>
        </authorList>
    </citation>
    <scope>NUCLEOTIDE SEQUENCE [LARGE SCALE GENOMIC DNA]</scope>
    <source>
        <strain evidence="17 18">NBRC 107702</strain>
    </source>
</reference>
<dbReference type="RefSeq" id="WP_173041883.1">
    <property type="nucleotide sequence ID" value="NZ_AP022870.1"/>
</dbReference>
<dbReference type="EC" id="2.7.1.26" evidence="15"/>
<evidence type="ECO:0000259" key="16">
    <source>
        <dbReference type="SMART" id="SM00904"/>
    </source>
</evidence>
<dbReference type="NCBIfam" id="NF004160">
    <property type="entry name" value="PRK05627.1-3"/>
    <property type="match status" value="1"/>
</dbReference>
<dbReference type="GO" id="GO:0006747">
    <property type="term" value="P:FAD biosynthetic process"/>
    <property type="evidence" value="ECO:0007669"/>
    <property type="project" value="UniProtKB-UniRule"/>
</dbReference>
<dbReference type="Pfam" id="PF06574">
    <property type="entry name" value="FAD_syn"/>
    <property type="match status" value="1"/>
</dbReference>
<evidence type="ECO:0000256" key="12">
    <source>
        <dbReference type="ARBA" id="ARBA00023268"/>
    </source>
</evidence>
<evidence type="ECO:0000256" key="14">
    <source>
        <dbReference type="ARBA" id="ARBA00049494"/>
    </source>
</evidence>
<keyword evidence="18" id="KW-1185">Reference proteome</keyword>
<dbReference type="Pfam" id="PF01687">
    <property type="entry name" value="Flavokinase"/>
    <property type="match status" value="1"/>
</dbReference>
<evidence type="ECO:0000256" key="15">
    <source>
        <dbReference type="PIRNR" id="PIRNR004491"/>
    </source>
</evidence>
<comment type="similarity">
    <text evidence="15">Belongs to the ribF family.</text>
</comment>
<reference evidence="17 18" key="1">
    <citation type="submission" date="2020-03" db="EMBL/GenBank/DDBJ databases">
        <title>Whole genome shotgun sequence of Phytohabitans flavus NBRC 107702.</title>
        <authorList>
            <person name="Komaki H."/>
            <person name="Tamura T."/>
        </authorList>
    </citation>
    <scope>NUCLEOTIDE SEQUENCE [LARGE SCALE GENOMIC DNA]</scope>
    <source>
        <strain evidence="17 18">NBRC 107702</strain>
    </source>
</reference>
<dbReference type="InterPro" id="IPR015865">
    <property type="entry name" value="Riboflavin_kinase_bac/euk"/>
</dbReference>
<keyword evidence="12" id="KW-0511">Multifunctional enzyme</keyword>
<dbReference type="SUPFAM" id="SSF52374">
    <property type="entry name" value="Nucleotidylyl transferase"/>
    <property type="match status" value="1"/>
</dbReference>
<keyword evidence="6 15" id="KW-0808">Transferase</keyword>
<evidence type="ECO:0000256" key="3">
    <source>
        <dbReference type="ARBA" id="ARBA00005201"/>
    </source>
</evidence>
<comment type="catalytic activity">
    <reaction evidence="13 15">
        <text>riboflavin + ATP = FMN + ADP + H(+)</text>
        <dbReference type="Rhea" id="RHEA:14357"/>
        <dbReference type="ChEBI" id="CHEBI:15378"/>
        <dbReference type="ChEBI" id="CHEBI:30616"/>
        <dbReference type="ChEBI" id="CHEBI:57986"/>
        <dbReference type="ChEBI" id="CHEBI:58210"/>
        <dbReference type="ChEBI" id="CHEBI:456216"/>
        <dbReference type="EC" id="2.7.1.26"/>
    </reaction>
</comment>
<dbReference type="NCBIfam" id="TIGR00083">
    <property type="entry name" value="ribF"/>
    <property type="match status" value="1"/>
</dbReference>
<dbReference type="Proteomes" id="UP000502508">
    <property type="component" value="Chromosome"/>
</dbReference>
<dbReference type="SMART" id="SM00904">
    <property type="entry name" value="Flavokinase"/>
    <property type="match status" value="1"/>
</dbReference>
<accession>A0A6F8Y8K2</accession>
<comment type="pathway">
    <text evidence="2 15">Cofactor biosynthesis; FAD biosynthesis; FAD from FMN: step 1/1.</text>
</comment>
<dbReference type="GO" id="GO:0009231">
    <property type="term" value="P:riboflavin biosynthetic process"/>
    <property type="evidence" value="ECO:0007669"/>
    <property type="project" value="InterPro"/>
</dbReference>
<keyword evidence="4 15" id="KW-0285">Flavoprotein</keyword>
<dbReference type="FunFam" id="3.40.50.620:FF:000021">
    <property type="entry name" value="Riboflavin biosynthesis protein"/>
    <property type="match status" value="1"/>
</dbReference>
<evidence type="ECO:0000313" key="18">
    <source>
        <dbReference type="Proteomes" id="UP000502508"/>
    </source>
</evidence>
<dbReference type="AlphaFoldDB" id="A0A6F8Y8K2"/>